<accession>A0A7E4VYP5</accession>
<keyword evidence="2" id="KW-1185">Reference proteome</keyword>
<evidence type="ECO:0000256" key="1">
    <source>
        <dbReference type="SAM" id="MobiDB-lite"/>
    </source>
</evidence>
<feature type="region of interest" description="Disordered" evidence="1">
    <location>
        <begin position="1"/>
        <end position="58"/>
    </location>
</feature>
<name>A0A7E4VYP5_PANRE</name>
<reference evidence="2" key="1">
    <citation type="journal article" date="2013" name="Genetics">
        <title>The draft genome and transcriptome of Panagrellus redivivus are shaped by the harsh demands of a free-living lifestyle.</title>
        <authorList>
            <person name="Srinivasan J."/>
            <person name="Dillman A.R."/>
            <person name="Macchietto M.G."/>
            <person name="Heikkinen L."/>
            <person name="Lakso M."/>
            <person name="Fracchia K.M."/>
            <person name="Antoshechkin I."/>
            <person name="Mortazavi A."/>
            <person name="Wong G."/>
            <person name="Sternberg P.W."/>
        </authorList>
    </citation>
    <scope>NUCLEOTIDE SEQUENCE [LARGE SCALE GENOMIC DNA]</scope>
    <source>
        <strain evidence="2">MT8872</strain>
    </source>
</reference>
<dbReference type="WBParaSite" id="Pan_g4337.t1">
    <property type="protein sequence ID" value="Pan_g4337.t1"/>
    <property type="gene ID" value="Pan_g4337"/>
</dbReference>
<dbReference type="AlphaFoldDB" id="A0A7E4VYP5"/>
<proteinExistence type="predicted"/>
<evidence type="ECO:0000313" key="3">
    <source>
        <dbReference type="WBParaSite" id="Pan_g4337.t1"/>
    </source>
</evidence>
<organism evidence="2 3">
    <name type="scientific">Panagrellus redivivus</name>
    <name type="common">Microworm</name>
    <dbReference type="NCBI Taxonomy" id="6233"/>
    <lineage>
        <taxon>Eukaryota</taxon>
        <taxon>Metazoa</taxon>
        <taxon>Ecdysozoa</taxon>
        <taxon>Nematoda</taxon>
        <taxon>Chromadorea</taxon>
        <taxon>Rhabditida</taxon>
        <taxon>Tylenchina</taxon>
        <taxon>Panagrolaimomorpha</taxon>
        <taxon>Panagrolaimoidea</taxon>
        <taxon>Panagrolaimidae</taxon>
        <taxon>Panagrellus</taxon>
    </lineage>
</organism>
<evidence type="ECO:0000313" key="2">
    <source>
        <dbReference type="Proteomes" id="UP000492821"/>
    </source>
</evidence>
<dbReference type="Proteomes" id="UP000492821">
    <property type="component" value="Unassembled WGS sequence"/>
</dbReference>
<reference evidence="3" key="2">
    <citation type="submission" date="2020-10" db="UniProtKB">
        <authorList>
            <consortium name="WormBaseParasite"/>
        </authorList>
    </citation>
    <scope>IDENTIFICATION</scope>
</reference>
<sequence>MNSNGSIHRPSQKQTRSTMVKHDPGARSIVTGYKLKPLNRNPLSTRRNKTETRSSPIAAPAVQLSSEQHLRFVAPAIVDCGHFSGRRHLMMAFVRRRSTLVRTPPPLRRRTPMTRKRQITQCAALAVSCDPDEHVRKAYNKRQHPEQMKCTASASADQQVDVALHLDEFFVGKQNQEIGRGKPVY</sequence>
<protein>
    <submittedName>
        <fullName evidence="3">Uncharacterized protein</fullName>
    </submittedName>
</protein>